<dbReference type="AlphaFoldDB" id="K6YX61"/>
<reference evidence="2" key="1">
    <citation type="journal article" date="2014" name="Environ. Microbiol.">
        <title>Comparative genomics of the marine bacterial genus Glaciecola reveals the high degree of genomic diversity and genomic characteristic for cold adaptation.</title>
        <authorList>
            <person name="Qin Q.L."/>
            <person name="Xie B.B."/>
            <person name="Yu Y."/>
            <person name="Shu Y.L."/>
            <person name="Rong J.C."/>
            <person name="Zhang Y.J."/>
            <person name="Zhao D.L."/>
            <person name="Chen X.L."/>
            <person name="Zhang X.Y."/>
            <person name="Chen B."/>
            <person name="Zhou B.C."/>
            <person name="Zhang Y.Z."/>
        </authorList>
    </citation>
    <scope>NUCLEOTIDE SEQUENCE [LARGE SCALE GENOMIC DNA]</scope>
    <source>
        <strain evidence="2">ACAM 615</strain>
    </source>
</reference>
<protein>
    <submittedName>
        <fullName evidence="1">Uncharacterized protein</fullName>
    </submittedName>
</protein>
<proteinExistence type="predicted"/>
<dbReference type="RefSeq" id="WP_006010848.1">
    <property type="nucleotide sequence ID" value="NZ_BAEQ01000025.1"/>
</dbReference>
<comment type="caution">
    <text evidence="1">The sequence shown here is derived from an EMBL/GenBank/DDBJ whole genome shotgun (WGS) entry which is preliminary data.</text>
</comment>
<accession>K6YX61</accession>
<dbReference type="EMBL" id="BAEQ01000025">
    <property type="protein sequence ID" value="GAC28581.1"/>
    <property type="molecule type" value="Genomic_DNA"/>
</dbReference>
<evidence type="ECO:0000313" key="1">
    <source>
        <dbReference type="EMBL" id="GAC28581.1"/>
    </source>
</evidence>
<dbReference type="Proteomes" id="UP000006251">
    <property type="component" value="Unassembled WGS sequence"/>
</dbReference>
<sequence>MVSASNTTLSIENGMKLAIVDDKGNIVRQGEDVSKEIFDAMTEQVVRNFCSKFSGFTEADFKKSA</sequence>
<evidence type="ECO:0000313" key="2">
    <source>
        <dbReference type="Proteomes" id="UP000006251"/>
    </source>
</evidence>
<name>K6YX61_9ALTE</name>
<keyword evidence="2" id="KW-1185">Reference proteome</keyword>
<organism evidence="1 2">
    <name type="scientific">Brumicola pallidula DSM 14239 = ACAM 615</name>
    <dbReference type="NCBI Taxonomy" id="1121922"/>
    <lineage>
        <taxon>Bacteria</taxon>
        <taxon>Pseudomonadati</taxon>
        <taxon>Pseudomonadota</taxon>
        <taxon>Gammaproteobacteria</taxon>
        <taxon>Alteromonadales</taxon>
        <taxon>Alteromonadaceae</taxon>
        <taxon>Brumicola</taxon>
    </lineage>
</organism>
<dbReference type="OrthoDB" id="9970363at2"/>
<gene>
    <name evidence="1" type="ORF">GPAL_1718</name>
</gene>